<feature type="transmembrane region" description="Helical" evidence="8">
    <location>
        <begin position="397"/>
        <end position="413"/>
    </location>
</feature>
<sequence length="521" mass="54510">MSMDTTREGPVPPTNAAPVDAVGAPLEKVPPTIPAPVTSGGEHQQGRAWLWRLVNYGLLAVLAAVMVADTAPEVNGVAAVAMMLVLLGMKVPIAVCMIAPGALALVFIYEWDTVTTILGELPYEETASWSLSVVPMFIFMGMMLWRSGITTKLFFAMSLVFNRVPASLAVGTNVAGGGLAAVSGSTVGVTYALARIGIPEMLRAGYDKRLTLSAVLMSGLSGQLIPPSVLLVIYAGVASVPVGPQLLAGVVPGVLLVVCQALALILLGVAAPKLLGGREKVRERRMEIAQIPIATKVRAVIACWPVPIIILVVLGGMFSGFLTETEAGALGALLSLILTLWTHRRAAFKEVKIAVVEAAVASSAVFFMLMAAGLMSLVLADSGLATALATWVTDANFSRVGFLLVMFAVYLVLGAVGETLVAMLLTVPILLPLFPVLGIDPLWFGVFAVLCVELGMITPPVGTLSYIVHSIVQDKEVSLGQKITLKDIFTGVGWLLPVSVVVVLILIAFPGLATWLPSSGG</sequence>
<feature type="transmembrane region" description="Helical" evidence="8">
    <location>
        <begin position="297"/>
        <end position="321"/>
    </location>
</feature>
<feature type="transmembrane region" description="Helical" evidence="8">
    <location>
        <begin position="254"/>
        <end position="276"/>
    </location>
</feature>
<feature type="transmembrane region" description="Helical" evidence="8">
    <location>
        <begin position="443"/>
        <end position="468"/>
    </location>
</feature>
<keyword evidence="2" id="KW-1003">Cell membrane</keyword>
<dbReference type="InterPro" id="IPR004681">
    <property type="entry name" value="TRAP_DctM"/>
</dbReference>
<name>A0A543DPD6_9PSEU</name>
<evidence type="ECO:0000256" key="6">
    <source>
        <dbReference type="ARBA" id="ARBA00023136"/>
    </source>
</evidence>
<dbReference type="EMBL" id="VFPA01000002">
    <property type="protein sequence ID" value="TQM11202.1"/>
    <property type="molecule type" value="Genomic_DNA"/>
</dbReference>
<evidence type="ECO:0000313" key="11">
    <source>
        <dbReference type="Proteomes" id="UP000315677"/>
    </source>
</evidence>
<dbReference type="PANTHER" id="PTHR33362">
    <property type="entry name" value="SIALIC ACID TRAP TRANSPORTER PERMEASE PROTEIN SIAT-RELATED"/>
    <property type="match status" value="1"/>
</dbReference>
<dbReference type="GO" id="GO:0022857">
    <property type="term" value="F:transmembrane transporter activity"/>
    <property type="evidence" value="ECO:0007669"/>
    <property type="project" value="TreeGrafter"/>
</dbReference>
<comment type="caution">
    <text evidence="10">The sequence shown here is derived from an EMBL/GenBank/DDBJ whole genome shotgun (WGS) entry which is preliminary data.</text>
</comment>
<dbReference type="AlphaFoldDB" id="A0A543DPD6"/>
<feature type="transmembrane region" description="Helical" evidence="8">
    <location>
        <begin position="488"/>
        <end position="509"/>
    </location>
</feature>
<evidence type="ECO:0000256" key="1">
    <source>
        <dbReference type="ARBA" id="ARBA00004429"/>
    </source>
</evidence>
<dbReference type="GO" id="GO:0005886">
    <property type="term" value="C:plasma membrane"/>
    <property type="evidence" value="ECO:0007669"/>
    <property type="project" value="UniProtKB-SubCell"/>
</dbReference>
<keyword evidence="5 8" id="KW-1133">Transmembrane helix</keyword>
<gene>
    <name evidence="10" type="ORF">FB558_3756</name>
</gene>
<feature type="transmembrane region" description="Helical" evidence="8">
    <location>
        <begin position="129"/>
        <end position="146"/>
    </location>
</feature>
<organism evidence="10 11">
    <name type="scientific">Pseudonocardia kunmingensis</name>
    <dbReference type="NCBI Taxonomy" id="630975"/>
    <lineage>
        <taxon>Bacteria</taxon>
        <taxon>Bacillati</taxon>
        <taxon>Actinomycetota</taxon>
        <taxon>Actinomycetes</taxon>
        <taxon>Pseudonocardiales</taxon>
        <taxon>Pseudonocardiaceae</taxon>
        <taxon>Pseudonocardia</taxon>
    </lineage>
</organism>
<evidence type="ECO:0000256" key="7">
    <source>
        <dbReference type="SAM" id="MobiDB-lite"/>
    </source>
</evidence>
<feature type="region of interest" description="Disordered" evidence="7">
    <location>
        <begin position="1"/>
        <end position="20"/>
    </location>
</feature>
<evidence type="ECO:0000256" key="3">
    <source>
        <dbReference type="ARBA" id="ARBA00022519"/>
    </source>
</evidence>
<comment type="subcellular location">
    <subcellularLocation>
        <location evidence="1">Cell inner membrane</location>
        <topology evidence="1">Multi-pass membrane protein</topology>
    </subcellularLocation>
</comment>
<proteinExistence type="predicted"/>
<dbReference type="InterPro" id="IPR010656">
    <property type="entry name" value="DctM"/>
</dbReference>
<feature type="transmembrane region" description="Helical" evidence="8">
    <location>
        <begin position="210"/>
        <end position="234"/>
    </location>
</feature>
<keyword evidence="11" id="KW-1185">Reference proteome</keyword>
<keyword evidence="3" id="KW-0997">Cell inner membrane</keyword>
<keyword evidence="4 8" id="KW-0812">Transmembrane</keyword>
<evidence type="ECO:0000256" key="2">
    <source>
        <dbReference type="ARBA" id="ARBA00022475"/>
    </source>
</evidence>
<feature type="transmembrane region" description="Helical" evidence="8">
    <location>
        <begin position="178"/>
        <end position="198"/>
    </location>
</feature>
<reference evidence="10 11" key="1">
    <citation type="submission" date="2019-06" db="EMBL/GenBank/DDBJ databases">
        <title>Sequencing the genomes of 1000 actinobacteria strains.</title>
        <authorList>
            <person name="Klenk H.-P."/>
        </authorList>
    </citation>
    <scope>NUCLEOTIDE SEQUENCE [LARGE SCALE GENOMIC DNA]</scope>
    <source>
        <strain evidence="10 11">DSM 45301</strain>
    </source>
</reference>
<evidence type="ECO:0000256" key="5">
    <source>
        <dbReference type="ARBA" id="ARBA00022989"/>
    </source>
</evidence>
<keyword evidence="6 8" id="KW-0472">Membrane</keyword>
<dbReference type="OrthoDB" id="9777699at2"/>
<feature type="domain" description="TRAP C4-dicarboxylate transport system permease DctM subunit" evidence="9">
    <location>
        <begin position="80"/>
        <end position="507"/>
    </location>
</feature>
<feature type="transmembrane region" description="Helical" evidence="8">
    <location>
        <begin position="80"/>
        <end position="109"/>
    </location>
</feature>
<feature type="transmembrane region" description="Helical" evidence="8">
    <location>
        <begin position="355"/>
        <end position="377"/>
    </location>
</feature>
<dbReference type="Pfam" id="PF06808">
    <property type="entry name" value="DctM"/>
    <property type="match status" value="1"/>
</dbReference>
<evidence type="ECO:0000259" key="9">
    <source>
        <dbReference type="Pfam" id="PF06808"/>
    </source>
</evidence>
<evidence type="ECO:0000256" key="4">
    <source>
        <dbReference type="ARBA" id="ARBA00022692"/>
    </source>
</evidence>
<dbReference type="Proteomes" id="UP000315677">
    <property type="component" value="Unassembled WGS sequence"/>
</dbReference>
<accession>A0A543DPD6</accession>
<feature type="transmembrane region" description="Helical" evidence="8">
    <location>
        <begin position="49"/>
        <end position="68"/>
    </location>
</feature>
<evidence type="ECO:0000256" key="8">
    <source>
        <dbReference type="SAM" id="Phobius"/>
    </source>
</evidence>
<evidence type="ECO:0000313" key="10">
    <source>
        <dbReference type="EMBL" id="TQM11202.1"/>
    </source>
</evidence>
<dbReference type="PANTHER" id="PTHR33362:SF5">
    <property type="entry name" value="C4-DICARBOXYLATE TRAP TRANSPORTER LARGE PERMEASE PROTEIN DCTM"/>
    <property type="match status" value="1"/>
</dbReference>
<protein>
    <submittedName>
        <fullName evidence="10">Tripartite ATP-independent transporter DctM subunit</fullName>
    </submittedName>
</protein>